<sequence>MAEVDLHLVTYFVAVVDHGGITKAAQSLYISQPSLSQAIRTLEKRLGVTLFDRTGRRLELTEAGRKLDDAARRILADVERAKRKVDAVRELQSGRVDVVTYAAFSIDPLVNVVRLFRERFPRLAVRVLAADGPAGVLSALRSGDAEIGVIDSSAEHATFSAIPMTEQELVVASPDALVAGLPDTVPRSAIRSVPLVIDHSDQHTAALLADLLDDAAGNVVVDCPLPAAVWNLVERGTAATVVPRTVADKQLAGTRQLVLDPPLTRPWGLVLRSGLPSPAALAFISAARAHSGLSQEPTELPDW</sequence>
<evidence type="ECO:0000256" key="2">
    <source>
        <dbReference type="ARBA" id="ARBA00023015"/>
    </source>
</evidence>
<evidence type="ECO:0000256" key="3">
    <source>
        <dbReference type="ARBA" id="ARBA00023125"/>
    </source>
</evidence>
<dbReference type="CDD" id="cd05466">
    <property type="entry name" value="PBP2_LTTR_substrate"/>
    <property type="match status" value="1"/>
</dbReference>
<dbReference type="Pfam" id="PF03466">
    <property type="entry name" value="LysR_substrate"/>
    <property type="match status" value="1"/>
</dbReference>
<evidence type="ECO:0000259" key="5">
    <source>
        <dbReference type="PROSITE" id="PS50931"/>
    </source>
</evidence>
<name>A0ABQ0HZJ6_GORRU</name>
<dbReference type="Pfam" id="PF00126">
    <property type="entry name" value="HTH_1"/>
    <property type="match status" value="1"/>
</dbReference>
<dbReference type="InterPro" id="IPR005119">
    <property type="entry name" value="LysR_subst-bd"/>
</dbReference>
<proteinExistence type="inferred from homology"/>
<evidence type="ECO:0000256" key="4">
    <source>
        <dbReference type="ARBA" id="ARBA00023163"/>
    </source>
</evidence>
<dbReference type="PANTHER" id="PTHR30419">
    <property type="entry name" value="HTH-TYPE TRANSCRIPTIONAL REGULATOR YBHD"/>
    <property type="match status" value="1"/>
</dbReference>
<keyword evidence="7" id="KW-1185">Reference proteome</keyword>
<comment type="similarity">
    <text evidence="1">Belongs to the LysR transcriptional regulatory family.</text>
</comment>
<gene>
    <name evidence="6" type="ORF">GORBP_108_00280</name>
</gene>
<dbReference type="InterPro" id="IPR036388">
    <property type="entry name" value="WH-like_DNA-bd_sf"/>
</dbReference>
<evidence type="ECO:0000313" key="7">
    <source>
        <dbReference type="Proteomes" id="UP000010744"/>
    </source>
</evidence>
<keyword evidence="2" id="KW-0805">Transcription regulation</keyword>
<accession>A0ABQ0HZJ6</accession>
<dbReference type="EMBL" id="BAHB01000108">
    <property type="protein sequence ID" value="GAB87695.1"/>
    <property type="molecule type" value="Genomic_DNA"/>
</dbReference>
<reference evidence="6 7" key="1">
    <citation type="submission" date="2012-08" db="EMBL/GenBank/DDBJ databases">
        <title>Whole genome shotgun sequence of Gordonia rubripertincta NBRC 101908.</title>
        <authorList>
            <person name="Takarada H."/>
            <person name="Hosoyama A."/>
            <person name="Tsuchikane K."/>
            <person name="Katsumata H."/>
            <person name="Baba S."/>
            <person name="Ohji S."/>
            <person name="Yamazaki S."/>
            <person name="Fujita N."/>
        </authorList>
    </citation>
    <scope>NUCLEOTIDE SEQUENCE [LARGE SCALE GENOMIC DNA]</scope>
    <source>
        <strain evidence="6 7">NBRC 101908</strain>
    </source>
</reference>
<evidence type="ECO:0000313" key="6">
    <source>
        <dbReference type="EMBL" id="GAB87695.1"/>
    </source>
</evidence>
<dbReference type="SUPFAM" id="SSF53850">
    <property type="entry name" value="Periplasmic binding protein-like II"/>
    <property type="match status" value="1"/>
</dbReference>
<comment type="caution">
    <text evidence="6">The sequence shown here is derived from an EMBL/GenBank/DDBJ whole genome shotgun (WGS) entry which is preliminary data.</text>
</comment>
<dbReference type="SUPFAM" id="SSF46785">
    <property type="entry name" value="Winged helix' DNA-binding domain"/>
    <property type="match status" value="1"/>
</dbReference>
<dbReference type="Gene3D" id="3.40.190.290">
    <property type="match status" value="1"/>
</dbReference>
<dbReference type="PRINTS" id="PR00039">
    <property type="entry name" value="HTHLYSR"/>
</dbReference>
<organism evidence="6 7">
    <name type="scientific">Gordonia rubripertincta NBRC 101908</name>
    <dbReference type="NCBI Taxonomy" id="1077975"/>
    <lineage>
        <taxon>Bacteria</taxon>
        <taxon>Bacillati</taxon>
        <taxon>Actinomycetota</taxon>
        <taxon>Actinomycetes</taxon>
        <taxon>Mycobacteriales</taxon>
        <taxon>Gordoniaceae</taxon>
        <taxon>Gordonia</taxon>
    </lineage>
</organism>
<dbReference type="Proteomes" id="UP000010744">
    <property type="component" value="Unassembled WGS sequence"/>
</dbReference>
<keyword evidence="3" id="KW-0238">DNA-binding</keyword>
<feature type="domain" description="HTH lysR-type" evidence="5">
    <location>
        <begin position="4"/>
        <end position="61"/>
    </location>
</feature>
<keyword evidence="4" id="KW-0804">Transcription</keyword>
<dbReference type="InterPro" id="IPR050950">
    <property type="entry name" value="HTH-type_LysR_regulators"/>
</dbReference>
<evidence type="ECO:0000256" key="1">
    <source>
        <dbReference type="ARBA" id="ARBA00009437"/>
    </source>
</evidence>
<dbReference type="PROSITE" id="PS50931">
    <property type="entry name" value="HTH_LYSR"/>
    <property type="match status" value="1"/>
</dbReference>
<protein>
    <submittedName>
        <fullName evidence="6">LysR family transcriptional regulator</fullName>
    </submittedName>
</protein>
<dbReference type="Gene3D" id="1.10.10.10">
    <property type="entry name" value="Winged helix-like DNA-binding domain superfamily/Winged helix DNA-binding domain"/>
    <property type="match status" value="1"/>
</dbReference>
<dbReference type="InterPro" id="IPR000847">
    <property type="entry name" value="LysR_HTH_N"/>
</dbReference>
<dbReference type="InterPro" id="IPR036390">
    <property type="entry name" value="WH_DNA-bd_sf"/>
</dbReference>